<accession>A0A1Z3HH68</accession>
<dbReference type="Pfam" id="PF00685">
    <property type="entry name" value="Sulfotransfer_1"/>
    <property type="match status" value="1"/>
</dbReference>
<reference evidence="4 5" key="1">
    <citation type="journal article" date="2016" name="Biochim. Biophys. Acta">
        <title>Characterization of red-shifted phycobilisomes isolated from the chlorophyll f-containing cyanobacterium Halomicronema hongdechloris.</title>
        <authorList>
            <person name="Li Y."/>
            <person name="Lin Y."/>
            <person name="Garvey C.J."/>
            <person name="Birch D."/>
            <person name="Corkery R.W."/>
            <person name="Loughlin P.C."/>
            <person name="Scheer H."/>
            <person name="Willows R.D."/>
            <person name="Chen M."/>
        </authorList>
    </citation>
    <scope>NUCLEOTIDE SEQUENCE [LARGE SCALE GENOMIC DNA]</scope>
    <source>
        <strain evidence="4 5">C2206</strain>
    </source>
</reference>
<evidence type="ECO:0000256" key="1">
    <source>
        <dbReference type="ARBA" id="ARBA00005771"/>
    </source>
</evidence>
<dbReference type="EMBL" id="CP021983">
    <property type="protein sequence ID" value="ASC69625.1"/>
    <property type="molecule type" value="Genomic_DNA"/>
</dbReference>
<comment type="similarity">
    <text evidence="1">Belongs to the sulfotransferase 1 family.</text>
</comment>
<dbReference type="Proteomes" id="UP000191901">
    <property type="component" value="Chromosome"/>
</dbReference>
<dbReference type="GO" id="GO:0008146">
    <property type="term" value="F:sulfotransferase activity"/>
    <property type="evidence" value="ECO:0007669"/>
    <property type="project" value="InterPro"/>
</dbReference>
<protein>
    <submittedName>
        <fullName evidence="4">Sulfotransferase domain protein</fullName>
    </submittedName>
</protein>
<keyword evidence="5" id="KW-1185">Reference proteome</keyword>
<dbReference type="SUPFAM" id="SSF52540">
    <property type="entry name" value="P-loop containing nucleoside triphosphate hydrolases"/>
    <property type="match status" value="1"/>
</dbReference>
<dbReference type="InterPro" id="IPR000863">
    <property type="entry name" value="Sulfotransferase_dom"/>
</dbReference>
<dbReference type="STRING" id="1641165.XM38_10190"/>
<dbReference type="AlphaFoldDB" id="A0A1Z3HH68"/>
<dbReference type="InterPro" id="IPR027417">
    <property type="entry name" value="P-loop_NTPase"/>
</dbReference>
<sequence>MIDSIPLLKPLTKPVRRMVSAKIDQRIRTFTETIPISEFFDNDIFIVGYPKSGNTWFQNILAGLIYGVNPEFTPDSVIQDLIPDVHYKRYYRRYRTSMVFKSHSFPRPDYRKVIYIVRDGRDVMVSYFYYLKVLRERQGIDISFEQLLLEKDGLFQKKLWHEHVEAWLKNPYGADLILIKYEDMLHNFVGELENICKFIGFDAPRYRLEEIERQTAFNKMRSKEMKFGMNNPAWPKDKLFARRGKAGSYKDEMPIEIQKYFLQTASDSLSKLNYIV</sequence>
<evidence type="ECO:0000313" key="5">
    <source>
        <dbReference type="Proteomes" id="UP000191901"/>
    </source>
</evidence>
<organism evidence="4 5">
    <name type="scientific">Halomicronema hongdechloris C2206</name>
    <dbReference type="NCBI Taxonomy" id="1641165"/>
    <lineage>
        <taxon>Bacteria</taxon>
        <taxon>Bacillati</taxon>
        <taxon>Cyanobacteriota</taxon>
        <taxon>Cyanophyceae</taxon>
        <taxon>Nodosilineales</taxon>
        <taxon>Nodosilineaceae</taxon>
        <taxon>Halomicronema</taxon>
    </lineage>
</organism>
<name>A0A1Z3HH68_9CYAN</name>
<feature type="domain" description="Sulfotransferase" evidence="3">
    <location>
        <begin position="41"/>
        <end position="264"/>
    </location>
</feature>
<dbReference type="RefSeq" id="WP_187329248.1">
    <property type="nucleotide sequence ID" value="NZ_CP021983.2"/>
</dbReference>
<dbReference type="KEGG" id="hhg:XM38_005530"/>
<evidence type="ECO:0000256" key="2">
    <source>
        <dbReference type="ARBA" id="ARBA00022679"/>
    </source>
</evidence>
<dbReference type="PANTHER" id="PTHR11783">
    <property type="entry name" value="SULFOTRANSFERASE SULT"/>
    <property type="match status" value="1"/>
</dbReference>
<proteinExistence type="inferred from homology"/>
<evidence type="ECO:0000313" key="4">
    <source>
        <dbReference type="EMBL" id="ASC69625.1"/>
    </source>
</evidence>
<evidence type="ECO:0000259" key="3">
    <source>
        <dbReference type="Pfam" id="PF00685"/>
    </source>
</evidence>
<dbReference type="Gene3D" id="3.40.50.300">
    <property type="entry name" value="P-loop containing nucleotide triphosphate hydrolases"/>
    <property type="match status" value="1"/>
</dbReference>
<gene>
    <name evidence="4" type="ORF">XM38_005530</name>
</gene>
<keyword evidence="2" id="KW-0808">Transferase</keyword>